<comment type="caution">
    <text evidence="2">The sequence shown here is derived from an EMBL/GenBank/DDBJ whole genome shotgun (WGS) entry which is preliminary data.</text>
</comment>
<name>A0AA39XEQ9_9PEZI</name>
<evidence type="ECO:0000256" key="1">
    <source>
        <dbReference type="SAM" id="MobiDB-lite"/>
    </source>
</evidence>
<dbReference type="EMBL" id="JAULSU010000001">
    <property type="protein sequence ID" value="KAK0632291.1"/>
    <property type="molecule type" value="Genomic_DNA"/>
</dbReference>
<dbReference type="Proteomes" id="UP001175000">
    <property type="component" value="Unassembled WGS sequence"/>
</dbReference>
<protein>
    <submittedName>
        <fullName evidence="2">Uncharacterized protein</fullName>
    </submittedName>
</protein>
<feature type="region of interest" description="Disordered" evidence="1">
    <location>
        <begin position="130"/>
        <end position="167"/>
    </location>
</feature>
<dbReference type="AlphaFoldDB" id="A0AA39XEQ9"/>
<feature type="compositionally biased region" description="Polar residues" evidence="1">
    <location>
        <begin position="135"/>
        <end position="146"/>
    </location>
</feature>
<reference evidence="2" key="1">
    <citation type="submission" date="2023-06" db="EMBL/GenBank/DDBJ databases">
        <title>Genome-scale phylogeny and comparative genomics of the fungal order Sordariales.</title>
        <authorList>
            <consortium name="Lawrence Berkeley National Laboratory"/>
            <person name="Hensen N."/>
            <person name="Bonometti L."/>
            <person name="Westerberg I."/>
            <person name="Brannstrom I.O."/>
            <person name="Guillou S."/>
            <person name="Cros-Aarteil S."/>
            <person name="Calhoun S."/>
            <person name="Haridas S."/>
            <person name="Kuo A."/>
            <person name="Mondo S."/>
            <person name="Pangilinan J."/>
            <person name="Riley R."/>
            <person name="Labutti K."/>
            <person name="Andreopoulos B."/>
            <person name="Lipzen A."/>
            <person name="Chen C."/>
            <person name="Yanf M."/>
            <person name="Daum C."/>
            <person name="Ng V."/>
            <person name="Clum A."/>
            <person name="Steindorff A."/>
            <person name="Ohm R."/>
            <person name="Martin F."/>
            <person name="Silar P."/>
            <person name="Natvig D."/>
            <person name="Lalanne C."/>
            <person name="Gautier V."/>
            <person name="Ament-Velasquez S.L."/>
            <person name="Kruys A."/>
            <person name="Hutchinson M.I."/>
            <person name="Powell A.J."/>
            <person name="Barry K."/>
            <person name="Miller A.N."/>
            <person name="Grigoriev I.V."/>
            <person name="Debuchy R."/>
            <person name="Gladieux P."/>
            <person name="Thoren M.H."/>
            <person name="Johannesson H."/>
        </authorList>
    </citation>
    <scope>NUCLEOTIDE SEQUENCE</scope>
    <source>
        <strain evidence="2">CBS 606.72</strain>
    </source>
</reference>
<evidence type="ECO:0000313" key="2">
    <source>
        <dbReference type="EMBL" id="KAK0632291.1"/>
    </source>
</evidence>
<sequence>MGEARVAPSKVRSTCWPDHLHAFRCSALPSGNHCSCRRDWIASRDFLIRYQRTSIPLSLRLHGPKIQPQPPSAELPRQTMCTLSATPRAKFPRFSSSTCTWEVLPMTTGPRGIWLRIGGGGPRTSRAQCAAESPRQVQASTVSETSASRRREGYHTTVLAGPRTPNLSGASNQLSECLFGSPTERFAS</sequence>
<gene>
    <name evidence="2" type="ORF">B0T14DRAFT_28786</name>
</gene>
<evidence type="ECO:0000313" key="3">
    <source>
        <dbReference type="Proteomes" id="UP001175000"/>
    </source>
</evidence>
<organism evidence="2 3">
    <name type="scientific">Immersiella caudata</name>
    <dbReference type="NCBI Taxonomy" id="314043"/>
    <lineage>
        <taxon>Eukaryota</taxon>
        <taxon>Fungi</taxon>
        <taxon>Dikarya</taxon>
        <taxon>Ascomycota</taxon>
        <taxon>Pezizomycotina</taxon>
        <taxon>Sordariomycetes</taxon>
        <taxon>Sordariomycetidae</taxon>
        <taxon>Sordariales</taxon>
        <taxon>Lasiosphaeriaceae</taxon>
        <taxon>Immersiella</taxon>
    </lineage>
</organism>
<proteinExistence type="predicted"/>
<keyword evidence="3" id="KW-1185">Reference proteome</keyword>
<accession>A0AA39XEQ9</accession>